<reference evidence="7" key="1">
    <citation type="journal article" date="2017" name="J. Antimicrob. Chemother.">
        <title>Emergence and genomic analysis of MDR Laribacter hongkongensis strain HLGZ1 from Guangzhou, China.</title>
        <authorList>
            <person name="Wu H.K."/>
            <person name="Chen J.H."/>
            <person name="Yang L."/>
            <person name="Li A.R."/>
            <person name="Su D.H."/>
            <person name="Lin Y.P."/>
            <person name="Chen D.Q."/>
        </authorList>
    </citation>
    <scope>NUCLEOTIDE SEQUENCE</scope>
    <source>
        <strain evidence="7">HLGZ1</strain>
    </source>
</reference>
<feature type="domain" description="OmpA-like" evidence="6">
    <location>
        <begin position="81"/>
        <end position="210"/>
    </location>
</feature>
<dbReference type="Pfam" id="PF00691">
    <property type="entry name" value="OmpA"/>
    <property type="match status" value="1"/>
</dbReference>
<dbReference type="InterPro" id="IPR050330">
    <property type="entry name" value="Bact_OuterMem_StrucFunc"/>
</dbReference>
<dbReference type="InterPro" id="IPR036737">
    <property type="entry name" value="OmpA-like_sf"/>
</dbReference>
<dbReference type="EMBL" id="JAJAXM010000002">
    <property type="protein sequence ID" value="MCG9024655.1"/>
    <property type="molecule type" value="Genomic_DNA"/>
</dbReference>
<keyword evidence="2 4" id="KW-0472">Membrane</keyword>
<gene>
    <name evidence="8" type="ORF">LH440_01810</name>
    <name evidence="7" type="ORF">LHGZ1_0603</name>
</gene>
<evidence type="ECO:0000256" key="5">
    <source>
        <dbReference type="SAM" id="SignalP"/>
    </source>
</evidence>
<evidence type="ECO:0000313" key="9">
    <source>
        <dbReference type="Proteomes" id="UP000197424"/>
    </source>
</evidence>
<dbReference type="CDD" id="cd07185">
    <property type="entry name" value="OmpA_C-like"/>
    <property type="match status" value="1"/>
</dbReference>
<evidence type="ECO:0000313" key="10">
    <source>
        <dbReference type="Proteomes" id="UP001200247"/>
    </source>
</evidence>
<reference evidence="8 10" key="4">
    <citation type="submission" date="2021-10" db="EMBL/GenBank/DDBJ databases">
        <title>Whole-genome sequencing analysis of Laribacter hongkongensis: virulence gene profiles, carbohydrate-active enzyme prediction, and antimicrobial resistance characterization.</title>
        <authorList>
            <person name="Yuan P."/>
            <person name="Zhan Y."/>
            <person name="Chen D."/>
        </authorList>
    </citation>
    <scope>NUCLEOTIDE SEQUENCE [LARGE SCALE GENOMIC DNA]</scope>
    <source>
        <strain evidence="8 10">W67</strain>
    </source>
</reference>
<dbReference type="EMBL" id="CP022115">
    <property type="protein sequence ID" value="ASJ23434.1"/>
    <property type="molecule type" value="Genomic_DNA"/>
</dbReference>
<reference evidence="7" key="3">
    <citation type="submission" date="2017-06" db="EMBL/GenBank/DDBJ databases">
        <authorList>
            <person name="Kim H.J."/>
            <person name="Triplett B.A."/>
        </authorList>
    </citation>
    <scope>NUCLEOTIDE SEQUENCE</scope>
    <source>
        <strain evidence="7">HLGZ1</strain>
    </source>
</reference>
<evidence type="ECO:0000313" key="8">
    <source>
        <dbReference type="EMBL" id="MCG9024655.1"/>
    </source>
</evidence>
<proteinExistence type="predicted"/>
<dbReference type="GO" id="GO:0009279">
    <property type="term" value="C:cell outer membrane"/>
    <property type="evidence" value="ECO:0007669"/>
    <property type="project" value="UniProtKB-SubCell"/>
</dbReference>
<dbReference type="SUPFAM" id="SSF103088">
    <property type="entry name" value="OmpA-like"/>
    <property type="match status" value="1"/>
</dbReference>
<reference evidence="9" key="2">
    <citation type="submission" date="2017-06" db="EMBL/GenBank/DDBJ databases">
        <title>Whole genome sequence of Laribacter hongkongensis LHGZ1.</title>
        <authorList>
            <person name="Chen D."/>
            <person name="Wu H."/>
            <person name="Chen J."/>
        </authorList>
    </citation>
    <scope>NUCLEOTIDE SEQUENCE [LARGE SCALE GENOMIC DNA]</scope>
    <source>
        <strain evidence="9">LHGZ1</strain>
    </source>
</reference>
<dbReference type="AlphaFoldDB" id="A0A248LG19"/>
<evidence type="ECO:0000256" key="3">
    <source>
        <dbReference type="ARBA" id="ARBA00023237"/>
    </source>
</evidence>
<comment type="subcellular location">
    <subcellularLocation>
        <location evidence="1">Cell outer membrane</location>
    </subcellularLocation>
</comment>
<dbReference type="PANTHER" id="PTHR30329">
    <property type="entry name" value="STATOR ELEMENT OF FLAGELLAR MOTOR COMPLEX"/>
    <property type="match status" value="1"/>
</dbReference>
<evidence type="ECO:0000256" key="4">
    <source>
        <dbReference type="PROSITE-ProRule" id="PRU00473"/>
    </source>
</evidence>
<keyword evidence="3" id="KW-0998">Cell outer membrane</keyword>
<dbReference type="PROSITE" id="PS51123">
    <property type="entry name" value="OMPA_2"/>
    <property type="match status" value="1"/>
</dbReference>
<dbReference type="Gene3D" id="3.30.1330.60">
    <property type="entry name" value="OmpA-like domain"/>
    <property type="match status" value="1"/>
</dbReference>
<dbReference type="RefSeq" id="WP_012696097.1">
    <property type="nucleotide sequence ID" value="NZ_CP022115.1"/>
</dbReference>
<dbReference type="OMA" id="HSECAGY"/>
<dbReference type="InterPro" id="IPR006665">
    <property type="entry name" value="OmpA-like"/>
</dbReference>
<keyword evidence="5" id="KW-0732">Signal</keyword>
<evidence type="ECO:0000313" key="7">
    <source>
        <dbReference type="EMBL" id="ASJ23434.1"/>
    </source>
</evidence>
<feature type="chain" id="PRO_5044379158" evidence="5">
    <location>
        <begin position="28"/>
        <end position="210"/>
    </location>
</feature>
<organism evidence="7 9">
    <name type="scientific">Laribacter hongkongensis</name>
    <dbReference type="NCBI Taxonomy" id="168471"/>
    <lineage>
        <taxon>Bacteria</taxon>
        <taxon>Pseudomonadati</taxon>
        <taxon>Pseudomonadota</taxon>
        <taxon>Betaproteobacteria</taxon>
        <taxon>Neisseriales</taxon>
        <taxon>Aquaspirillaceae</taxon>
        <taxon>Laribacter</taxon>
    </lineage>
</organism>
<name>A0A248LG19_9NEIS</name>
<protein>
    <submittedName>
        <fullName evidence="7">Membrane protein</fullName>
    </submittedName>
    <submittedName>
        <fullName evidence="8">OmpA family protein</fullName>
    </submittedName>
</protein>
<dbReference type="InterPro" id="IPR006664">
    <property type="entry name" value="OMP_bac"/>
</dbReference>
<dbReference type="Proteomes" id="UP000197424">
    <property type="component" value="Chromosome"/>
</dbReference>
<evidence type="ECO:0000256" key="2">
    <source>
        <dbReference type="ARBA" id="ARBA00023136"/>
    </source>
</evidence>
<dbReference type="PANTHER" id="PTHR30329:SF21">
    <property type="entry name" value="LIPOPROTEIN YIAD-RELATED"/>
    <property type="match status" value="1"/>
</dbReference>
<feature type="signal peptide" evidence="5">
    <location>
        <begin position="1"/>
        <end position="27"/>
    </location>
</feature>
<dbReference type="PRINTS" id="PR01021">
    <property type="entry name" value="OMPADOMAIN"/>
</dbReference>
<evidence type="ECO:0000259" key="6">
    <source>
        <dbReference type="PROSITE" id="PS51123"/>
    </source>
</evidence>
<dbReference type="Proteomes" id="UP001200247">
    <property type="component" value="Unassembled WGS sequence"/>
</dbReference>
<accession>A0A248LG19</accession>
<sequence>MKTTNKIKLGGLTGALLVSLFSANAFAAHPGYLDDQATGSVVRNSYNECWRTAYFDKAKDGLVECGDAEAKAAPAPVVAVPVKETLSLSAEVLFGFDKSTVTPEGKQALVDVANKIKSKGAKLQGVEVLGYTDYIGTEKYNMALSERRAAAVKNVLVEMGADPAKITSAGRGELNDKTAQECRAKKQSYKQLKACLAPDRRVDVEITAQQ</sequence>
<evidence type="ECO:0000256" key="1">
    <source>
        <dbReference type="ARBA" id="ARBA00004442"/>
    </source>
</evidence>
<dbReference type="OrthoDB" id="1149075at2"/>
<dbReference type="GeneID" id="75108956"/>